<sequence>MSHCSRRISVACKGSGSTPSIRSTLCTRWFCASRRRFWRSRLCAAAGVDTASHGRKVRRTHQASMTPISCGGWPRYDSGRVMSPMLQREALCKEFKMNRAVGFSLLALGLAFTAVPANAVVYCKAVGVPKGCVVRPARVAPVVYCKSAGVPKGCVVRPVANPRVGVGPTNRNGGLNRLGPNR</sequence>
<evidence type="ECO:0000313" key="3">
    <source>
        <dbReference type="Proteomes" id="UP000004200"/>
    </source>
</evidence>
<keyword evidence="3" id="KW-1185">Reference proteome</keyword>
<dbReference type="eggNOG" id="ENOG50314T8">
    <property type="taxonomic scope" value="Bacteria"/>
</dbReference>
<evidence type="ECO:0000313" key="2">
    <source>
        <dbReference type="EMBL" id="EGV33949.1"/>
    </source>
</evidence>
<keyword evidence="1" id="KW-0812">Transmembrane</keyword>
<keyword evidence="1" id="KW-0472">Membrane</keyword>
<dbReference type="AlphaFoldDB" id="G2DW43"/>
<proteinExistence type="predicted"/>
<dbReference type="STRING" id="765913.ThidrDRAFT_0104"/>
<protein>
    <submittedName>
        <fullName evidence="2">Uncharacterized protein</fullName>
    </submittedName>
</protein>
<dbReference type="Proteomes" id="UP000004200">
    <property type="component" value="Unassembled WGS sequence"/>
</dbReference>
<accession>G2DW43</accession>
<name>G2DW43_9GAMM</name>
<comment type="caution">
    <text evidence="2">The sequence shown here is derived from an EMBL/GenBank/DDBJ whole genome shotgun (WGS) entry which is preliminary data.</text>
</comment>
<gene>
    <name evidence="2" type="ORF">ThidrDRAFT_0104</name>
</gene>
<feature type="transmembrane region" description="Helical" evidence="1">
    <location>
        <begin position="100"/>
        <end position="122"/>
    </location>
</feature>
<organism evidence="2 3">
    <name type="scientific">Thiorhodococcus drewsii AZ1</name>
    <dbReference type="NCBI Taxonomy" id="765913"/>
    <lineage>
        <taxon>Bacteria</taxon>
        <taxon>Pseudomonadati</taxon>
        <taxon>Pseudomonadota</taxon>
        <taxon>Gammaproteobacteria</taxon>
        <taxon>Chromatiales</taxon>
        <taxon>Chromatiaceae</taxon>
        <taxon>Thiorhodococcus</taxon>
    </lineage>
</organism>
<evidence type="ECO:0000256" key="1">
    <source>
        <dbReference type="SAM" id="Phobius"/>
    </source>
</evidence>
<keyword evidence="1" id="KW-1133">Transmembrane helix</keyword>
<reference evidence="2 3" key="1">
    <citation type="submission" date="2011-06" db="EMBL/GenBank/DDBJ databases">
        <title>The draft genome of Thiorhodococcus drewsii AZ1.</title>
        <authorList>
            <consortium name="US DOE Joint Genome Institute (JGI-PGF)"/>
            <person name="Lucas S."/>
            <person name="Han J."/>
            <person name="Lapidus A."/>
            <person name="Cheng J.-F."/>
            <person name="Goodwin L."/>
            <person name="Pitluck S."/>
            <person name="Peters L."/>
            <person name="Land M.L."/>
            <person name="Hauser L."/>
            <person name="Vogl K."/>
            <person name="Liu Z."/>
            <person name="Imhoff J."/>
            <person name="Thiel V."/>
            <person name="Frigaard N.-U."/>
            <person name="Bryant D.A."/>
            <person name="Woyke T.J."/>
        </authorList>
    </citation>
    <scope>NUCLEOTIDE SEQUENCE [LARGE SCALE GENOMIC DNA]</scope>
    <source>
        <strain evidence="2 3">AZ1</strain>
    </source>
</reference>
<dbReference type="EMBL" id="AFWT01000001">
    <property type="protein sequence ID" value="EGV33949.1"/>
    <property type="molecule type" value="Genomic_DNA"/>
</dbReference>